<protein>
    <recommendedName>
        <fullName evidence="3">tRNA-5-taurinomethyluridine 2-sulfurtransferase</fullName>
        <ecNumber evidence="3">2.8.1.14</ecNumber>
    </recommendedName>
</protein>
<dbReference type="GO" id="GO:0005524">
    <property type="term" value="F:ATP binding"/>
    <property type="evidence" value="ECO:0007669"/>
    <property type="project" value="UniProtKB-KW"/>
</dbReference>
<evidence type="ECO:0000256" key="2">
    <source>
        <dbReference type="ARBA" id="ARBA00006191"/>
    </source>
</evidence>
<dbReference type="PANTHER" id="PTHR11933:SF5">
    <property type="entry name" value="MITOCHONDRIAL TRNA-SPECIFIC 2-THIOURIDYLASE 1"/>
    <property type="match status" value="1"/>
</dbReference>
<keyword evidence="5 14" id="KW-0808">Transferase</keyword>
<dbReference type="InterPro" id="IPR023382">
    <property type="entry name" value="MnmA-like_central_sf"/>
</dbReference>
<evidence type="ECO:0000256" key="11">
    <source>
        <dbReference type="ARBA" id="ARBA00049564"/>
    </source>
</evidence>
<dbReference type="FunCoup" id="A0A316VC99">
    <property type="interactions" value="323"/>
</dbReference>
<dbReference type="InParanoid" id="A0A316VC99"/>
<dbReference type="PANTHER" id="PTHR11933">
    <property type="entry name" value="TRNA 5-METHYLAMINOMETHYL-2-THIOURIDYLATE -METHYLTRANSFERASE"/>
    <property type="match status" value="1"/>
</dbReference>
<dbReference type="RefSeq" id="XP_025355226.1">
    <property type="nucleotide sequence ID" value="XM_025498625.1"/>
</dbReference>
<evidence type="ECO:0000256" key="9">
    <source>
        <dbReference type="ARBA" id="ARBA00022884"/>
    </source>
</evidence>
<keyword evidence="7" id="KW-0547">Nucleotide-binding</keyword>
<dbReference type="EC" id="2.8.1.14" evidence="3"/>
<dbReference type="CDD" id="cd01998">
    <property type="entry name" value="MnmA_TRMU-like"/>
    <property type="match status" value="1"/>
</dbReference>
<dbReference type="Gene3D" id="3.40.50.620">
    <property type="entry name" value="HUPs"/>
    <property type="match status" value="1"/>
</dbReference>
<evidence type="ECO:0000256" key="1">
    <source>
        <dbReference type="ARBA" id="ARBA00003986"/>
    </source>
</evidence>
<keyword evidence="8" id="KW-0067">ATP-binding</keyword>
<dbReference type="InterPro" id="IPR046884">
    <property type="entry name" value="MnmA-like_central"/>
</dbReference>
<dbReference type="Gene3D" id="2.40.30.10">
    <property type="entry name" value="Translation factors"/>
    <property type="match status" value="1"/>
</dbReference>
<dbReference type="OrthoDB" id="3685at2759"/>
<dbReference type="STRING" id="1280837.A0A316VC99"/>
<dbReference type="GO" id="GO:0005739">
    <property type="term" value="C:mitochondrion"/>
    <property type="evidence" value="ECO:0007669"/>
    <property type="project" value="TreeGrafter"/>
</dbReference>
<dbReference type="GO" id="GO:0002143">
    <property type="term" value="P:tRNA wobble position uridine thiolation"/>
    <property type="evidence" value="ECO:0007669"/>
    <property type="project" value="TreeGrafter"/>
</dbReference>
<dbReference type="GO" id="GO:0032259">
    <property type="term" value="P:methylation"/>
    <property type="evidence" value="ECO:0007669"/>
    <property type="project" value="UniProtKB-KW"/>
</dbReference>
<evidence type="ECO:0000256" key="3">
    <source>
        <dbReference type="ARBA" id="ARBA00011953"/>
    </source>
</evidence>
<dbReference type="GO" id="GO:0016783">
    <property type="term" value="F:sulfurtransferase activity"/>
    <property type="evidence" value="ECO:0007669"/>
    <property type="project" value="InterPro"/>
</dbReference>
<dbReference type="EMBL" id="KZ819603">
    <property type="protein sequence ID" value="PWN34924.1"/>
    <property type="molecule type" value="Genomic_DNA"/>
</dbReference>
<evidence type="ECO:0000256" key="5">
    <source>
        <dbReference type="ARBA" id="ARBA00022679"/>
    </source>
</evidence>
<evidence type="ECO:0000256" key="10">
    <source>
        <dbReference type="ARBA" id="ARBA00023157"/>
    </source>
</evidence>
<comment type="similarity">
    <text evidence="2">Belongs to the MnmA/TRMU family.</text>
</comment>
<keyword evidence="15" id="KW-1185">Reference proteome</keyword>
<reference evidence="14 15" key="1">
    <citation type="journal article" date="2018" name="Mol. Biol. Evol.">
        <title>Broad Genomic Sampling Reveals a Smut Pathogenic Ancestry of the Fungal Clade Ustilaginomycotina.</title>
        <authorList>
            <person name="Kijpornyongpan T."/>
            <person name="Mondo S.J."/>
            <person name="Barry K."/>
            <person name="Sandor L."/>
            <person name="Lee J."/>
            <person name="Lipzen A."/>
            <person name="Pangilinan J."/>
            <person name="LaButti K."/>
            <person name="Hainaut M."/>
            <person name="Henrissat B."/>
            <person name="Grigoriev I.V."/>
            <person name="Spatafora J.W."/>
            <person name="Aime M.C."/>
        </authorList>
    </citation>
    <scope>NUCLEOTIDE SEQUENCE [LARGE SCALE GENOMIC DNA]</scope>
    <source>
        <strain evidence="14 15">MCA 3882</strain>
    </source>
</reference>
<proteinExistence type="inferred from homology"/>
<evidence type="ECO:0000259" key="13">
    <source>
        <dbReference type="Pfam" id="PF20259"/>
    </source>
</evidence>
<dbReference type="Pfam" id="PF20258">
    <property type="entry name" value="tRNA_Me_trans_C"/>
    <property type="match status" value="1"/>
</dbReference>
<organism evidence="14 15">
    <name type="scientific">Meira miltonrushii</name>
    <dbReference type="NCBI Taxonomy" id="1280837"/>
    <lineage>
        <taxon>Eukaryota</taxon>
        <taxon>Fungi</taxon>
        <taxon>Dikarya</taxon>
        <taxon>Basidiomycota</taxon>
        <taxon>Ustilaginomycotina</taxon>
        <taxon>Exobasidiomycetes</taxon>
        <taxon>Exobasidiales</taxon>
        <taxon>Brachybasidiaceae</taxon>
        <taxon>Meira</taxon>
    </lineage>
</organism>
<dbReference type="GeneID" id="37020406"/>
<gene>
    <name evidence="14" type="ORF">FA14DRAFT_160323</name>
</gene>
<dbReference type="GO" id="GO:0000049">
    <property type="term" value="F:tRNA binding"/>
    <property type="evidence" value="ECO:0007669"/>
    <property type="project" value="UniProtKB-KW"/>
</dbReference>
<evidence type="ECO:0000256" key="6">
    <source>
        <dbReference type="ARBA" id="ARBA00022694"/>
    </source>
</evidence>
<dbReference type="SUPFAM" id="SSF52402">
    <property type="entry name" value="Adenine nucleotide alpha hydrolases-like"/>
    <property type="match status" value="1"/>
</dbReference>
<evidence type="ECO:0000313" key="14">
    <source>
        <dbReference type="EMBL" id="PWN34924.1"/>
    </source>
</evidence>
<dbReference type="InterPro" id="IPR014729">
    <property type="entry name" value="Rossmann-like_a/b/a_fold"/>
</dbReference>
<comment type="catalytic activity">
    <reaction evidence="11">
        <text>5-taurinomethyluridine(34) in tRNA + S-sulfanyl-L-cysteinyl-[protein] + AH2 + ATP = 5-taurinomethyl-2-thiouridine(34) in tRNA + L-cysteinyl-[protein] + A + AMP + diphosphate + H(+)</text>
        <dbReference type="Rhea" id="RHEA:47040"/>
        <dbReference type="Rhea" id="RHEA-COMP:10131"/>
        <dbReference type="Rhea" id="RHEA-COMP:11726"/>
        <dbReference type="Rhea" id="RHEA-COMP:11732"/>
        <dbReference type="Rhea" id="RHEA-COMP:11733"/>
        <dbReference type="ChEBI" id="CHEBI:13193"/>
        <dbReference type="ChEBI" id="CHEBI:15378"/>
        <dbReference type="ChEBI" id="CHEBI:17499"/>
        <dbReference type="ChEBI" id="CHEBI:29950"/>
        <dbReference type="ChEBI" id="CHEBI:30616"/>
        <dbReference type="ChEBI" id="CHEBI:33019"/>
        <dbReference type="ChEBI" id="CHEBI:61963"/>
        <dbReference type="ChEBI" id="CHEBI:87171"/>
        <dbReference type="ChEBI" id="CHEBI:87172"/>
        <dbReference type="ChEBI" id="CHEBI:456215"/>
        <dbReference type="EC" id="2.8.1.14"/>
    </reaction>
</comment>
<feature type="domain" description="tRNA-specific 2-thiouridylase MnmA-like C-terminal" evidence="12">
    <location>
        <begin position="405"/>
        <end position="477"/>
    </location>
</feature>
<feature type="domain" description="tRNA-specific 2-thiouridylase MnmA-like central" evidence="13">
    <location>
        <begin position="331"/>
        <end position="390"/>
    </location>
</feature>
<dbReference type="Pfam" id="PF03054">
    <property type="entry name" value="tRNA_Me_trans"/>
    <property type="match status" value="1"/>
</dbReference>
<comment type="function">
    <text evidence="1">Catalyzes the 2-thiolation of uridine at the wobble position (U34) of mitochondrial tRNA(Lys), tRNA(Glu) and tRNA(Gln). Required for the formation of 5-taurinomethyl-2-thiouridine (tm5s2U) of mitochondrial tRNA(Lys), tRNA(Glu), and tRNA(Gln) at the wobble position. ATP is required to activate the C2 atom of the wobble base.</text>
</comment>
<name>A0A316VC99_9BASI</name>
<evidence type="ECO:0000313" key="15">
    <source>
        <dbReference type="Proteomes" id="UP000245771"/>
    </source>
</evidence>
<evidence type="ECO:0000256" key="7">
    <source>
        <dbReference type="ARBA" id="ARBA00022741"/>
    </source>
</evidence>
<dbReference type="InterPro" id="IPR046885">
    <property type="entry name" value="MnmA-like_C"/>
</dbReference>
<dbReference type="AlphaFoldDB" id="A0A316VC99"/>
<dbReference type="Pfam" id="PF20259">
    <property type="entry name" value="tRNA_Me_trans_M"/>
    <property type="match status" value="1"/>
</dbReference>
<keyword evidence="10" id="KW-1015">Disulfide bond</keyword>
<sequence>MSKSIVRAFRSGLSVTRSSHLVGCRRAIHTPKKIHTSTIGVDNEARMNHVLSAYPTFNLNPEENLANDRPLGPRKGDEAILTLSGGVDSSMAAYLALTKGGLIPHRTIFMRNWNSLDEAESFEPGAGGAEGCQWLRDWHRVEAMAKWLDVKPELVDLSIPYWNSVFAPALDEWQTGKTPNPDIACNREIKFGELLRQIDAEEQNDTSFGRYKPRRWLVTGHYAHVGYYYPQQDSLLHARLLRAKDSNKDQSYFLSGVSSVHLGRSHFPLANVEKDHVRAAARALGMPTAESEESMGLCFVGKRNKRQEDQPKSLTRKERGSAATQLGFAGFLGDYIDRKPGPILTLEGNQVGTHFGLHTLTVGQGARVGGAQQKYFVAAKDAKSNAVIVVPGTDHAMLQCTWLDIDEFSVISPATYNSNGTLYAQIRHRQDPVACHIEKCGDCTRVHFEQPISSVAEGQVCALYDASNTECLGSGVITAVQTLASSEMQ</sequence>
<evidence type="ECO:0000259" key="12">
    <source>
        <dbReference type="Pfam" id="PF20258"/>
    </source>
</evidence>
<evidence type="ECO:0000256" key="4">
    <source>
        <dbReference type="ARBA" id="ARBA00022555"/>
    </source>
</evidence>
<keyword evidence="14" id="KW-0489">Methyltransferase</keyword>
<accession>A0A316VC99</accession>
<keyword evidence="6" id="KW-0819">tRNA processing</keyword>
<keyword evidence="9" id="KW-0694">RNA-binding</keyword>
<dbReference type="GO" id="GO:0008168">
    <property type="term" value="F:methyltransferase activity"/>
    <property type="evidence" value="ECO:0007669"/>
    <property type="project" value="UniProtKB-KW"/>
</dbReference>
<evidence type="ECO:0000256" key="8">
    <source>
        <dbReference type="ARBA" id="ARBA00022840"/>
    </source>
</evidence>
<dbReference type="Proteomes" id="UP000245771">
    <property type="component" value="Unassembled WGS sequence"/>
</dbReference>
<dbReference type="InterPro" id="IPR004506">
    <property type="entry name" value="MnmA-like"/>
</dbReference>
<dbReference type="NCBIfam" id="TIGR00420">
    <property type="entry name" value="trmU"/>
    <property type="match status" value="1"/>
</dbReference>
<dbReference type="FunFam" id="2.30.30.280:FF:000001">
    <property type="entry name" value="tRNA-specific 2-thiouridylase MnmA"/>
    <property type="match status" value="1"/>
</dbReference>
<dbReference type="Gene3D" id="2.30.30.280">
    <property type="entry name" value="Adenine nucleotide alpha hydrolases-like domains"/>
    <property type="match status" value="1"/>
</dbReference>
<keyword evidence="4" id="KW-0820">tRNA-binding</keyword>